<dbReference type="Gene3D" id="1.10.10.60">
    <property type="entry name" value="Homeodomain-like"/>
    <property type="match status" value="1"/>
</dbReference>
<dbReference type="InterPro" id="IPR006447">
    <property type="entry name" value="Myb_dom_plants"/>
</dbReference>
<dbReference type="HOGENOM" id="CLU_027175_0_0_1"/>
<dbReference type="SUPFAM" id="SSF52172">
    <property type="entry name" value="CheY-like"/>
    <property type="match status" value="1"/>
</dbReference>
<dbReference type="FunFam" id="1.10.10.60:FF:000007">
    <property type="entry name" value="Two-component response regulator"/>
    <property type="match status" value="1"/>
</dbReference>
<dbReference type="eggNOG" id="ENOG502RRR6">
    <property type="taxonomic scope" value="Eukaryota"/>
</dbReference>
<dbReference type="PROSITE" id="PS51294">
    <property type="entry name" value="HTH_MYB"/>
    <property type="match status" value="1"/>
</dbReference>
<dbReference type="GO" id="GO:0003700">
    <property type="term" value="F:DNA-binding transcription factor activity"/>
    <property type="evidence" value="ECO:0007669"/>
    <property type="project" value="InterPro"/>
</dbReference>
<dbReference type="PANTHER" id="PTHR31312">
    <property type="entry name" value="TRANSCRIPTION ACTIVATOR GLK1"/>
    <property type="match status" value="1"/>
</dbReference>
<feature type="region of interest" description="Disordered" evidence="6">
    <location>
        <begin position="194"/>
        <end position="220"/>
    </location>
</feature>
<dbReference type="KEGG" id="obr:102715328"/>
<dbReference type="EnsemblPlants" id="OB08G24440.1">
    <property type="protein sequence ID" value="OB08G24440.1"/>
    <property type="gene ID" value="OB08G24440"/>
</dbReference>
<proteinExistence type="predicted"/>
<dbReference type="InterPro" id="IPR009057">
    <property type="entry name" value="Homeodomain-like_sf"/>
</dbReference>
<dbReference type="InterPro" id="IPR011006">
    <property type="entry name" value="CheY-like_superfamily"/>
</dbReference>
<keyword evidence="9" id="KW-1185">Reference proteome</keyword>
<dbReference type="InterPro" id="IPR017930">
    <property type="entry name" value="Myb_dom"/>
</dbReference>
<feature type="domain" description="HTH myb-type" evidence="7">
    <location>
        <begin position="215"/>
        <end position="273"/>
    </location>
</feature>
<dbReference type="GO" id="GO:0000976">
    <property type="term" value="F:transcription cis-regulatory region binding"/>
    <property type="evidence" value="ECO:0007669"/>
    <property type="project" value="TreeGrafter"/>
</dbReference>
<reference evidence="8" key="1">
    <citation type="journal article" date="2013" name="Nat. Commun.">
        <title>Whole-genome sequencing of Oryza brachyantha reveals mechanisms underlying Oryza genome evolution.</title>
        <authorList>
            <person name="Chen J."/>
            <person name="Huang Q."/>
            <person name="Gao D."/>
            <person name="Wang J."/>
            <person name="Lang Y."/>
            <person name="Liu T."/>
            <person name="Li B."/>
            <person name="Bai Z."/>
            <person name="Luis Goicoechea J."/>
            <person name="Liang C."/>
            <person name="Chen C."/>
            <person name="Zhang W."/>
            <person name="Sun S."/>
            <person name="Liao Y."/>
            <person name="Zhang X."/>
            <person name="Yang L."/>
            <person name="Song C."/>
            <person name="Wang M."/>
            <person name="Shi J."/>
            <person name="Liu G."/>
            <person name="Liu J."/>
            <person name="Zhou H."/>
            <person name="Zhou W."/>
            <person name="Yu Q."/>
            <person name="An N."/>
            <person name="Chen Y."/>
            <person name="Cai Q."/>
            <person name="Wang B."/>
            <person name="Liu B."/>
            <person name="Min J."/>
            <person name="Huang Y."/>
            <person name="Wu H."/>
            <person name="Li Z."/>
            <person name="Zhang Y."/>
            <person name="Yin Y."/>
            <person name="Song W."/>
            <person name="Jiang J."/>
            <person name="Jackson S.A."/>
            <person name="Wing R.A."/>
            <person name="Wang J."/>
            <person name="Chen M."/>
        </authorList>
    </citation>
    <scope>NUCLEOTIDE SEQUENCE [LARGE SCALE GENOMIC DNA]</scope>
    <source>
        <strain evidence="8">cv. IRGC 101232</strain>
    </source>
</reference>
<organism evidence="8">
    <name type="scientific">Oryza brachyantha</name>
    <name type="common">malo sina</name>
    <dbReference type="NCBI Taxonomy" id="4533"/>
    <lineage>
        <taxon>Eukaryota</taxon>
        <taxon>Viridiplantae</taxon>
        <taxon>Streptophyta</taxon>
        <taxon>Embryophyta</taxon>
        <taxon>Tracheophyta</taxon>
        <taxon>Spermatophyta</taxon>
        <taxon>Magnoliopsida</taxon>
        <taxon>Liliopsida</taxon>
        <taxon>Poales</taxon>
        <taxon>Poaceae</taxon>
        <taxon>BOP clade</taxon>
        <taxon>Oryzoideae</taxon>
        <taxon>Oryzeae</taxon>
        <taxon>Oryzinae</taxon>
        <taxon>Oryza</taxon>
    </lineage>
</organism>
<evidence type="ECO:0000256" key="2">
    <source>
        <dbReference type="ARBA" id="ARBA00023015"/>
    </source>
</evidence>
<dbReference type="Gramene" id="OB08G24440.1">
    <property type="protein sequence ID" value="OB08G24440.1"/>
    <property type="gene ID" value="OB08G24440"/>
</dbReference>
<keyword evidence="2" id="KW-0805">Transcription regulation</keyword>
<evidence type="ECO:0000259" key="7">
    <source>
        <dbReference type="PROSITE" id="PS51294"/>
    </source>
</evidence>
<evidence type="ECO:0000256" key="1">
    <source>
        <dbReference type="ARBA" id="ARBA00004123"/>
    </source>
</evidence>
<keyword evidence="5" id="KW-0539">Nucleus</keyword>
<evidence type="ECO:0000313" key="9">
    <source>
        <dbReference type="Proteomes" id="UP000006038"/>
    </source>
</evidence>
<reference evidence="8" key="2">
    <citation type="submission" date="2013-04" db="UniProtKB">
        <authorList>
            <consortium name="EnsemblPlants"/>
        </authorList>
    </citation>
    <scope>IDENTIFICATION</scope>
</reference>
<dbReference type="NCBIfam" id="TIGR01557">
    <property type="entry name" value="myb_SHAQKYF"/>
    <property type="match status" value="1"/>
</dbReference>
<evidence type="ECO:0000256" key="6">
    <source>
        <dbReference type="SAM" id="MobiDB-lite"/>
    </source>
</evidence>
<protein>
    <recommendedName>
        <fullName evidence="7">HTH myb-type domain-containing protein</fullName>
    </recommendedName>
</protein>
<dbReference type="OMA" id="ELFMMPK"/>
<evidence type="ECO:0000313" key="8">
    <source>
        <dbReference type="EnsemblPlants" id="OB08G24440.1"/>
    </source>
</evidence>
<dbReference type="STRING" id="4533.J3MTL3"/>
<accession>J3MTL3</accession>
<name>J3MTL3_ORYBR</name>
<comment type="subcellular location">
    <subcellularLocation>
        <location evidence="1">Nucleus</location>
    </subcellularLocation>
</comment>
<evidence type="ECO:0000256" key="3">
    <source>
        <dbReference type="ARBA" id="ARBA00023125"/>
    </source>
</evidence>
<dbReference type="GO" id="GO:0045893">
    <property type="term" value="P:positive regulation of DNA-templated transcription"/>
    <property type="evidence" value="ECO:0007669"/>
    <property type="project" value="InterPro"/>
</dbReference>
<dbReference type="InterPro" id="IPR001005">
    <property type="entry name" value="SANT/Myb"/>
</dbReference>
<keyword evidence="4" id="KW-0804">Transcription</keyword>
<dbReference type="PANTHER" id="PTHR31312:SF1">
    <property type="entry name" value="TRANSCRIPTION ACTIVATOR GLK1"/>
    <property type="match status" value="1"/>
</dbReference>
<dbReference type="AlphaFoldDB" id="J3MTL3"/>
<dbReference type="Proteomes" id="UP000006038">
    <property type="component" value="Chromosome 8"/>
</dbReference>
<keyword evidence="3" id="KW-0238">DNA-binding</keyword>
<gene>
    <name evidence="8" type="primary">LOC102715328</name>
</gene>
<dbReference type="RefSeq" id="XP_006660187.1">
    <property type="nucleotide sequence ID" value="XM_006660124.2"/>
</dbReference>
<dbReference type="OrthoDB" id="682725at2759"/>
<evidence type="ECO:0000256" key="5">
    <source>
        <dbReference type="ARBA" id="ARBA00023242"/>
    </source>
</evidence>
<dbReference type="GeneID" id="102715328"/>
<dbReference type="InterPro" id="IPR044825">
    <property type="entry name" value="GLK1/2-like"/>
</dbReference>
<evidence type="ECO:0000256" key="4">
    <source>
        <dbReference type="ARBA" id="ARBA00023163"/>
    </source>
</evidence>
<dbReference type="SUPFAM" id="SSF46689">
    <property type="entry name" value="Homeodomain-like"/>
    <property type="match status" value="1"/>
</dbReference>
<dbReference type="Pfam" id="PF00249">
    <property type="entry name" value="Myb_DNA-binding"/>
    <property type="match status" value="1"/>
</dbReference>
<dbReference type="GO" id="GO:0005634">
    <property type="term" value="C:nucleus"/>
    <property type="evidence" value="ECO:0007669"/>
    <property type="project" value="UniProtKB-SubCell"/>
</dbReference>
<sequence>MEEETMLNFFPGGLRVMIVDRDMKAARIATAKLSGLNYPVVATHFTPRAGLRALHGNKMVGVQAVICDVHTLVSSRFDFRLFVETKFHIPVIYLLSMDNMVADEDKAFRNNLLETATYIIKKPLDSLSSNVMAQLWKVVAWRNYSLKLTNMVPPIDEATHAGVVGGDDDDISIIEKSQVLLKAMMAGGSRKRQLTINLDDSNRGSGSGEGDDSSKPQKHRVTWTPCLERKFERAVQHIGVGAKPRKILEHMNVEGLMRHHISSHLQKYRARKHKKDLDERPPTTLRVPDSLFLKAILPTLNASPRNPLTLIGNAAISFNNNVVPAAVQAPAMGQKLYLGPFSYQGLPPPSTQQNHIGAAGAGGSLMAPPVEPTFSLTEPIMASLATHGEDAGTDGAVVTSEEKVAEVVVEAEPFMVPDQVSAPFAAE</sequence>
<dbReference type="Gene3D" id="3.40.50.2300">
    <property type="match status" value="1"/>
</dbReference>